<name>A0A7Y9W461_9BURK</name>
<dbReference type="RefSeq" id="WP_179703440.1">
    <property type="nucleotide sequence ID" value="NZ_JACCAU010000001.1"/>
</dbReference>
<protein>
    <submittedName>
        <fullName evidence="2">Uncharacterized protein</fullName>
    </submittedName>
</protein>
<comment type="caution">
    <text evidence="2">The sequence shown here is derived from an EMBL/GenBank/DDBJ whole genome shotgun (WGS) entry which is preliminary data.</text>
</comment>
<dbReference type="AlphaFoldDB" id="A0A7Y9W461"/>
<feature type="chain" id="PRO_5030829783" evidence="1">
    <location>
        <begin position="24"/>
        <end position="191"/>
    </location>
</feature>
<proteinExistence type="predicted"/>
<evidence type="ECO:0000313" key="3">
    <source>
        <dbReference type="Proteomes" id="UP000572540"/>
    </source>
</evidence>
<gene>
    <name evidence="2" type="ORF">GGD41_000638</name>
</gene>
<dbReference type="EMBL" id="JACCAU010000001">
    <property type="protein sequence ID" value="NYH13410.1"/>
    <property type="molecule type" value="Genomic_DNA"/>
</dbReference>
<reference evidence="2 3" key="1">
    <citation type="submission" date="2020-07" db="EMBL/GenBank/DDBJ databases">
        <title>Exploring microbial biodiversity for novel pathways involved in the catabolism of aromatic compounds derived from lignin.</title>
        <authorList>
            <person name="Elkins J."/>
        </authorList>
    </citation>
    <scope>NUCLEOTIDE SEQUENCE [LARGE SCALE GENOMIC DNA]</scope>
    <source>
        <strain evidence="2 3">H2C3B</strain>
    </source>
</reference>
<evidence type="ECO:0000256" key="1">
    <source>
        <dbReference type="SAM" id="SignalP"/>
    </source>
</evidence>
<dbReference type="Proteomes" id="UP000572540">
    <property type="component" value="Unassembled WGS sequence"/>
</dbReference>
<accession>A0A7Y9W461</accession>
<sequence>MKLTTMLGAAVVGMVLMTPATQATDWVNISQPPAIKSASELNASFAPTYLDGGQNFVNTDVEPAFQNAAAPIDRLTLAKTEISGYANLQEDWDGYGASAPHSDHVRDSIAFLDRLPGGIAIPTPMIGTSGQIGLYWDMPALYADIAFEGAGALSIFVKNKETAEEKFASVDDLHTLSQDWFAQMLGRGQNA</sequence>
<feature type="signal peptide" evidence="1">
    <location>
        <begin position="1"/>
        <end position="23"/>
    </location>
</feature>
<keyword evidence="1" id="KW-0732">Signal</keyword>
<organism evidence="2 3">
    <name type="scientific">Paraburkholderia bryophila</name>
    <dbReference type="NCBI Taxonomy" id="420952"/>
    <lineage>
        <taxon>Bacteria</taxon>
        <taxon>Pseudomonadati</taxon>
        <taxon>Pseudomonadota</taxon>
        <taxon>Betaproteobacteria</taxon>
        <taxon>Burkholderiales</taxon>
        <taxon>Burkholderiaceae</taxon>
        <taxon>Paraburkholderia</taxon>
    </lineage>
</organism>
<evidence type="ECO:0000313" key="2">
    <source>
        <dbReference type="EMBL" id="NYH13410.1"/>
    </source>
</evidence>